<protein>
    <submittedName>
        <fullName evidence="3">Enoyl-CoA hydratase</fullName>
        <ecNumber evidence="3">4.2.1.17</ecNumber>
    </submittedName>
</protein>
<dbReference type="Gene3D" id="3.90.226.10">
    <property type="entry name" value="2-enoyl-CoA Hydratase, Chain A, domain 1"/>
    <property type="match status" value="1"/>
</dbReference>
<dbReference type="PROSITE" id="PS00166">
    <property type="entry name" value="ENOYL_COA_HYDRATASE"/>
    <property type="match status" value="1"/>
</dbReference>
<dbReference type="GO" id="GO:0004300">
    <property type="term" value="F:enoyl-CoA hydratase activity"/>
    <property type="evidence" value="ECO:0007669"/>
    <property type="project" value="UniProtKB-EC"/>
</dbReference>
<organism evidence="3 4">
    <name type="scientific">Trebonia kvetii</name>
    <dbReference type="NCBI Taxonomy" id="2480626"/>
    <lineage>
        <taxon>Bacteria</taxon>
        <taxon>Bacillati</taxon>
        <taxon>Actinomycetota</taxon>
        <taxon>Actinomycetes</taxon>
        <taxon>Streptosporangiales</taxon>
        <taxon>Treboniaceae</taxon>
        <taxon>Trebonia</taxon>
    </lineage>
</organism>
<reference evidence="3 4" key="1">
    <citation type="submission" date="2018-11" db="EMBL/GenBank/DDBJ databases">
        <title>Trebonia kvetii gen.nov., sp.nov., a novel acidophilic actinobacterium, and proposal of the new actinobacterial family Treboniaceae fam. nov.</title>
        <authorList>
            <person name="Rapoport D."/>
            <person name="Sagova-Mareckova M."/>
            <person name="Sedlacek I."/>
            <person name="Provaznik J."/>
            <person name="Kralova S."/>
            <person name="Pavlinic D."/>
            <person name="Benes V."/>
            <person name="Kopecky J."/>
        </authorList>
    </citation>
    <scope>NUCLEOTIDE SEQUENCE [LARGE SCALE GENOMIC DNA]</scope>
    <source>
        <strain evidence="3 4">15Tr583</strain>
    </source>
</reference>
<evidence type="ECO:0000313" key="4">
    <source>
        <dbReference type="Proteomes" id="UP000460272"/>
    </source>
</evidence>
<comment type="caution">
    <text evidence="3">The sequence shown here is derived from an EMBL/GenBank/DDBJ whole genome shotgun (WGS) entry which is preliminary data.</text>
</comment>
<dbReference type="PANTHER" id="PTHR11941:SF171">
    <property type="entry name" value="SD19268P"/>
    <property type="match status" value="1"/>
</dbReference>
<dbReference type="InterPro" id="IPR029045">
    <property type="entry name" value="ClpP/crotonase-like_dom_sf"/>
</dbReference>
<name>A0A6P2BTV2_9ACTN</name>
<dbReference type="InterPro" id="IPR018376">
    <property type="entry name" value="Enoyl-CoA_hyd/isom_CS"/>
</dbReference>
<evidence type="ECO:0000256" key="2">
    <source>
        <dbReference type="RuleBase" id="RU003707"/>
    </source>
</evidence>
<accession>A0A6P2BTV2</accession>
<dbReference type="PANTHER" id="PTHR11941">
    <property type="entry name" value="ENOYL-COA HYDRATASE-RELATED"/>
    <property type="match status" value="1"/>
</dbReference>
<dbReference type="Pfam" id="PF00378">
    <property type="entry name" value="ECH_1"/>
    <property type="match status" value="1"/>
</dbReference>
<keyword evidence="4" id="KW-1185">Reference proteome</keyword>
<dbReference type="OrthoDB" id="370015at2"/>
<evidence type="ECO:0000256" key="1">
    <source>
        <dbReference type="ARBA" id="ARBA00005254"/>
    </source>
</evidence>
<dbReference type="NCBIfam" id="NF004795">
    <property type="entry name" value="PRK06143.1"/>
    <property type="match status" value="1"/>
</dbReference>
<dbReference type="AlphaFoldDB" id="A0A6P2BTV2"/>
<dbReference type="RefSeq" id="WP_145857224.1">
    <property type="nucleotide sequence ID" value="NZ_RPFW01000005.1"/>
</dbReference>
<dbReference type="GO" id="GO:0006635">
    <property type="term" value="P:fatty acid beta-oxidation"/>
    <property type="evidence" value="ECO:0007669"/>
    <property type="project" value="TreeGrafter"/>
</dbReference>
<dbReference type="EMBL" id="RPFW01000005">
    <property type="protein sequence ID" value="TVZ02328.1"/>
    <property type="molecule type" value="Genomic_DNA"/>
</dbReference>
<dbReference type="InterPro" id="IPR001753">
    <property type="entry name" value="Enoyl-CoA_hydra/iso"/>
</dbReference>
<dbReference type="SUPFAM" id="SSF52096">
    <property type="entry name" value="ClpP/crotonase"/>
    <property type="match status" value="1"/>
</dbReference>
<comment type="similarity">
    <text evidence="1 2">Belongs to the enoyl-CoA hydratase/isomerase family.</text>
</comment>
<evidence type="ECO:0000313" key="3">
    <source>
        <dbReference type="EMBL" id="TVZ02328.1"/>
    </source>
</evidence>
<sequence length="277" mass="29416">MPLAAHHSRTPEEEPLSIPAQRFVRRREADGVVTVELVNAKSMNILGSEAIEELTAEFQRLSAEDDCGVIVLRGAGDKAFIGGADIGEMAGLDQAAAEAFISRLAALCEAVRACPAPVIARLSGWCLGAGLEVAVSCDLRIAGAGATFGMPEVAIGLPSVIHAALIPAMIGASRAAWLLLTGETIDAGTAASWGLVHDVVPGDELDARITRLAARMAALGPQAVRRQKRLLNEWIDMSPARAIEDSIAQFGRAYLTGEPQQYMARFTERQAARRKQP</sequence>
<proteinExistence type="inferred from homology"/>
<dbReference type="Proteomes" id="UP000460272">
    <property type="component" value="Unassembled WGS sequence"/>
</dbReference>
<gene>
    <name evidence="3" type="ORF">EAS64_26315</name>
</gene>
<keyword evidence="3" id="KW-0456">Lyase</keyword>
<dbReference type="EC" id="4.2.1.17" evidence="3"/>
<dbReference type="CDD" id="cd06558">
    <property type="entry name" value="crotonase-like"/>
    <property type="match status" value="1"/>
</dbReference>